<dbReference type="GO" id="GO:0005764">
    <property type="term" value="C:lysosome"/>
    <property type="evidence" value="ECO:0007669"/>
    <property type="project" value="TreeGrafter"/>
</dbReference>
<dbReference type="GO" id="GO:0009267">
    <property type="term" value="P:cellular response to starvation"/>
    <property type="evidence" value="ECO:0007669"/>
    <property type="project" value="TreeGrafter"/>
</dbReference>
<keyword evidence="2" id="KW-0342">GTP-binding</keyword>
<keyword evidence="1" id="KW-0547">Nucleotide-binding</keyword>
<dbReference type="PANTHER" id="PTHR11259:SF2">
    <property type="entry name" value="GH16429P"/>
    <property type="match status" value="1"/>
</dbReference>
<organism evidence="3">
    <name type="scientific">Candidatus Heimdallarchaeum aukensis</name>
    <dbReference type="NCBI Taxonomy" id="2876573"/>
    <lineage>
        <taxon>Archaea</taxon>
        <taxon>Promethearchaeati</taxon>
        <taxon>Candidatus Heimdallarchaeota</taxon>
        <taxon>Candidatus Heimdallarchaeia (ex Rinke et al. 2021) (nom. nud.)</taxon>
        <taxon>Candidatus Heimdallarchaeales</taxon>
        <taxon>Candidatus Heimdallarchaeaceae</taxon>
        <taxon>Candidatus Heimdallarchaeum</taxon>
    </lineage>
</organism>
<proteinExistence type="predicted"/>
<dbReference type="AlphaFoldDB" id="A0A9Y1FLR4"/>
<dbReference type="SUPFAM" id="SSF52540">
    <property type="entry name" value="P-loop containing nucleoside triphosphate hydrolases"/>
    <property type="match status" value="1"/>
</dbReference>
<sequence length="386" mass="44799">MIPYHVQVLLTNVPNIEEVSIKELIELDVKKIKGIGDKYAKVLYRKGIKKVKDLAKLDSQEIDLPEKIVTKWIVAARIIVNSQKVRRTGKIIFSGLSQAGKTSIVYVLKSIVELPTVTMGVKQDFIKFAGHNIQISDMGGQKRFREIYLTTPDLYFERTKLVFYVIDIQNKKRIDDSLEYLKRLLAIYRYLHEKPFISIFFHKFDPDLSYNLKYDIPPIKEKIEKIFSHYTEFQYNFFYTSIYNPPSIYVGIASTLSEIFPVMSILDVLLKDFAELHGFDGLLIMDSTGMLIGQFIRGEQESLVEETYSAFKEARKIEKNPFGNIVLRKNIADPPGGEIVVQQIFLPHNDGFIFYWKKEDTEIDLSEYMLSEITKTLNPWLYNLLS</sequence>
<dbReference type="InterPro" id="IPR006762">
    <property type="entry name" value="Gtr1_RagA"/>
</dbReference>
<dbReference type="Pfam" id="PF04670">
    <property type="entry name" value="Gtr1_RagA"/>
    <property type="match status" value="1"/>
</dbReference>
<name>A0A9Y1FLR4_9ARCH</name>
<reference evidence="3" key="1">
    <citation type="journal article" date="2022" name="Nat. Microbiol.">
        <title>Unique mobile elements and scalable gene flow at the prokaryote-eukaryote boundary revealed by circularized Asgard archaea genomes.</title>
        <authorList>
            <person name="Wu F."/>
            <person name="Speth D.R."/>
            <person name="Philosof A."/>
            <person name="Cremiere A."/>
            <person name="Narayanan A."/>
            <person name="Barco R.A."/>
            <person name="Connon S.A."/>
            <person name="Amend J.P."/>
            <person name="Antoshechkin I.A."/>
            <person name="Orphan V.J."/>
        </authorList>
    </citation>
    <scope>NUCLEOTIDE SEQUENCE</scope>
    <source>
        <strain evidence="3">PM71</strain>
    </source>
</reference>
<evidence type="ECO:0000256" key="1">
    <source>
        <dbReference type="ARBA" id="ARBA00022741"/>
    </source>
</evidence>
<dbReference type="GO" id="GO:0003924">
    <property type="term" value="F:GTPase activity"/>
    <property type="evidence" value="ECO:0007669"/>
    <property type="project" value="TreeGrafter"/>
</dbReference>
<dbReference type="PANTHER" id="PTHR11259">
    <property type="entry name" value="RAS-RELATED GTP BINDING RAG/GTR YEAST"/>
    <property type="match status" value="1"/>
</dbReference>
<accession>A0A9Y1FLR4</accession>
<dbReference type="Gene3D" id="3.40.50.300">
    <property type="entry name" value="P-loop containing nucleotide triphosphate hydrolases"/>
    <property type="match status" value="1"/>
</dbReference>
<dbReference type="GO" id="GO:1904263">
    <property type="term" value="P:positive regulation of TORC1 signaling"/>
    <property type="evidence" value="ECO:0007669"/>
    <property type="project" value="TreeGrafter"/>
</dbReference>
<evidence type="ECO:0000256" key="2">
    <source>
        <dbReference type="ARBA" id="ARBA00023134"/>
    </source>
</evidence>
<evidence type="ECO:0000313" key="3">
    <source>
        <dbReference type="EMBL" id="UJG41922.1"/>
    </source>
</evidence>
<dbReference type="GO" id="GO:0005525">
    <property type="term" value="F:GTP binding"/>
    <property type="evidence" value="ECO:0007669"/>
    <property type="project" value="UniProtKB-KW"/>
</dbReference>
<dbReference type="Proteomes" id="UP001201020">
    <property type="component" value="Chromosome"/>
</dbReference>
<dbReference type="InterPro" id="IPR027417">
    <property type="entry name" value="P-loop_NTPase"/>
</dbReference>
<dbReference type="Gene3D" id="1.10.150.20">
    <property type="entry name" value="5' to 3' exonuclease, C-terminal subdomain"/>
    <property type="match status" value="1"/>
</dbReference>
<dbReference type="GO" id="GO:1990131">
    <property type="term" value="C:Gtr1-Gtr2 GTPase complex"/>
    <property type="evidence" value="ECO:0007669"/>
    <property type="project" value="TreeGrafter"/>
</dbReference>
<gene>
    <name evidence="3" type="ORF">K9W45_05515</name>
</gene>
<protein>
    <submittedName>
        <fullName evidence="3">Uncharacterized protein</fullName>
    </submittedName>
</protein>
<dbReference type="EMBL" id="CP084166">
    <property type="protein sequence ID" value="UJG41922.1"/>
    <property type="molecule type" value="Genomic_DNA"/>
</dbReference>